<evidence type="ECO:0000256" key="8">
    <source>
        <dbReference type="ARBA" id="ARBA00023157"/>
    </source>
</evidence>
<dbReference type="SUPFAM" id="SSF52402">
    <property type="entry name" value="Adenine nucleotide alpha hydrolases-like"/>
    <property type="match status" value="1"/>
</dbReference>
<dbReference type="Pfam" id="PF20258">
    <property type="entry name" value="tRNA_Me_trans_C"/>
    <property type="match status" value="1"/>
</dbReference>
<dbReference type="InterPro" id="IPR004506">
    <property type="entry name" value="MnmA-like"/>
</dbReference>
<sequence>MAVWTEMLQKKADGSMPTVAALVSGGVDSAVMVHELVGHGIKPHIFYIRIGMDSDGFTDCSSEEDIELTTLIAHRYSLPFDVVSLHDEYWDRVVKYTIETVKKGLTPNPDVMCNKLIKFGVFEERYGHQFDYIATGHYATTTFLLGHTFLSTSPDPVKDQTDFLAQINLKQVSKLLFPIGHMQKNEVRQIAEREGLANAHRKDSQGICFLGKVNYNDFIERALGTREGRIIERETGKVLGKHKGYWFHTIGQRKGLGLSGGPWFVVKKDIKRNIILVSRGYDPEDQYGMHVQMDEFDFISLDPWKLQEKKSPVDEPDAGDIEDIDITFKIRHTPEFTRGVLSYKPDAGYTITSKVKIQGIAPGQYGVVYDCNHHICFGSGMITKGF</sequence>
<keyword evidence="7" id="KW-0694">RNA-binding</keyword>
<organism evidence="12 13">
    <name type="scientific">Porphyromonas macacae</name>
    <dbReference type="NCBI Taxonomy" id="28115"/>
    <lineage>
        <taxon>Bacteria</taxon>
        <taxon>Pseudomonadati</taxon>
        <taxon>Bacteroidota</taxon>
        <taxon>Bacteroidia</taxon>
        <taxon>Bacteroidales</taxon>
        <taxon>Porphyromonadaceae</taxon>
        <taxon>Porphyromonas</taxon>
    </lineage>
</organism>
<dbReference type="InterPro" id="IPR046885">
    <property type="entry name" value="MnmA-like_C"/>
</dbReference>
<evidence type="ECO:0000256" key="1">
    <source>
        <dbReference type="ARBA" id="ARBA00011949"/>
    </source>
</evidence>
<keyword evidence="8" id="KW-1015">Disulfide bond</keyword>
<dbReference type="Pfam" id="PF03054">
    <property type="entry name" value="tRNA_Me_trans"/>
    <property type="match status" value="1"/>
</dbReference>
<dbReference type="Proteomes" id="UP000254263">
    <property type="component" value="Unassembled WGS sequence"/>
</dbReference>
<protein>
    <recommendedName>
        <fullName evidence="1">tRNA-uridine 2-sulfurtransferase</fullName>
        <ecNumber evidence="1">2.8.1.13</ecNumber>
    </recommendedName>
</protein>
<dbReference type="NCBIfam" id="TIGR00420">
    <property type="entry name" value="trmU"/>
    <property type="match status" value="1"/>
</dbReference>
<dbReference type="InterPro" id="IPR014729">
    <property type="entry name" value="Rossmann-like_a/b/a_fold"/>
</dbReference>
<feature type="domain" description="tRNA-specific 2-thiouridylase MnmA-like central" evidence="11">
    <location>
        <begin position="216"/>
        <end position="279"/>
    </location>
</feature>
<evidence type="ECO:0000256" key="9">
    <source>
        <dbReference type="ARBA" id="ARBA00051542"/>
    </source>
</evidence>
<name>A0A379DI54_9PORP</name>
<evidence type="ECO:0000256" key="6">
    <source>
        <dbReference type="ARBA" id="ARBA00022840"/>
    </source>
</evidence>
<evidence type="ECO:0000313" key="13">
    <source>
        <dbReference type="Proteomes" id="UP000254263"/>
    </source>
</evidence>
<evidence type="ECO:0000256" key="4">
    <source>
        <dbReference type="ARBA" id="ARBA00022694"/>
    </source>
</evidence>
<evidence type="ECO:0000256" key="5">
    <source>
        <dbReference type="ARBA" id="ARBA00022741"/>
    </source>
</evidence>
<keyword evidence="4" id="KW-0819">tRNA processing</keyword>
<evidence type="ECO:0000256" key="7">
    <source>
        <dbReference type="ARBA" id="ARBA00022884"/>
    </source>
</evidence>
<dbReference type="PANTHER" id="PTHR43052">
    <property type="match status" value="1"/>
</dbReference>
<dbReference type="FunFam" id="2.30.30.280:FF:000001">
    <property type="entry name" value="tRNA-specific 2-thiouridylase MnmA"/>
    <property type="match status" value="1"/>
</dbReference>
<keyword evidence="3 12" id="KW-0808">Transferase</keyword>
<dbReference type="CDD" id="cd01998">
    <property type="entry name" value="MnmA_TRMU-like"/>
    <property type="match status" value="1"/>
</dbReference>
<feature type="domain" description="tRNA-specific 2-thiouridylase MnmA-like C-terminal" evidence="10">
    <location>
        <begin position="321"/>
        <end position="382"/>
    </location>
</feature>
<dbReference type="Pfam" id="PF20259">
    <property type="entry name" value="tRNA_Me_trans_M"/>
    <property type="match status" value="1"/>
</dbReference>
<dbReference type="EMBL" id="UGTI01000001">
    <property type="protein sequence ID" value="SUB78011.1"/>
    <property type="molecule type" value="Genomic_DNA"/>
</dbReference>
<keyword evidence="5" id="KW-0547">Nucleotide-binding</keyword>
<proteinExistence type="predicted"/>
<dbReference type="Gene3D" id="3.40.50.620">
    <property type="entry name" value="HUPs"/>
    <property type="match status" value="1"/>
</dbReference>
<keyword evidence="2" id="KW-0820">tRNA-binding</keyword>
<evidence type="ECO:0000313" key="12">
    <source>
        <dbReference type="EMBL" id="SUB78011.1"/>
    </source>
</evidence>
<accession>A0A379DI54</accession>
<dbReference type="InterPro" id="IPR046884">
    <property type="entry name" value="MnmA-like_central"/>
</dbReference>
<dbReference type="InterPro" id="IPR051305">
    <property type="entry name" value="tRNA_2-thiouridylase_MnmA"/>
</dbReference>
<dbReference type="GO" id="GO:0005524">
    <property type="term" value="F:ATP binding"/>
    <property type="evidence" value="ECO:0007669"/>
    <property type="project" value="UniProtKB-KW"/>
</dbReference>
<evidence type="ECO:0000256" key="2">
    <source>
        <dbReference type="ARBA" id="ARBA00022555"/>
    </source>
</evidence>
<evidence type="ECO:0000256" key="3">
    <source>
        <dbReference type="ARBA" id="ARBA00022679"/>
    </source>
</evidence>
<reference evidence="12 13" key="1">
    <citation type="submission" date="2018-06" db="EMBL/GenBank/DDBJ databases">
        <authorList>
            <consortium name="Pathogen Informatics"/>
            <person name="Doyle S."/>
        </authorList>
    </citation>
    <scope>NUCLEOTIDE SEQUENCE [LARGE SCALE GENOMIC DNA]</scope>
    <source>
        <strain evidence="12 13">NCTC13100</strain>
    </source>
</reference>
<dbReference type="Gene3D" id="2.30.30.280">
    <property type="entry name" value="Adenine nucleotide alpha hydrolases-like domains"/>
    <property type="match status" value="1"/>
</dbReference>
<keyword evidence="6" id="KW-0067">ATP-binding</keyword>
<dbReference type="GO" id="GO:0008033">
    <property type="term" value="P:tRNA processing"/>
    <property type="evidence" value="ECO:0007669"/>
    <property type="project" value="UniProtKB-KW"/>
</dbReference>
<dbReference type="AlphaFoldDB" id="A0A379DI54"/>
<dbReference type="PANTHER" id="PTHR43052:SF1">
    <property type="entry name" value="TRNA-5-TAURINOMETHYLURIDINE 2-SULFURTRANSFERASE"/>
    <property type="match status" value="1"/>
</dbReference>
<dbReference type="InterPro" id="IPR023382">
    <property type="entry name" value="MnmA-like_central_sf"/>
</dbReference>
<comment type="catalytic activity">
    <reaction evidence="9">
        <text>S-sulfanyl-L-cysteinyl-[protein] + uridine(34) in tRNA + AH2 + ATP = 2-thiouridine(34) in tRNA + L-cysteinyl-[protein] + A + AMP + diphosphate + H(+)</text>
        <dbReference type="Rhea" id="RHEA:47032"/>
        <dbReference type="Rhea" id="RHEA-COMP:10131"/>
        <dbReference type="Rhea" id="RHEA-COMP:11726"/>
        <dbReference type="Rhea" id="RHEA-COMP:11727"/>
        <dbReference type="Rhea" id="RHEA-COMP:11728"/>
        <dbReference type="ChEBI" id="CHEBI:13193"/>
        <dbReference type="ChEBI" id="CHEBI:15378"/>
        <dbReference type="ChEBI" id="CHEBI:17499"/>
        <dbReference type="ChEBI" id="CHEBI:29950"/>
        <dbReference type="ChEBI" id="CHEBI:30616"/>
        <dbReference type="ChEBI" id="CHEBI:33019"/>
        <dbReference type="ChEBI" id="CHEBI:61963"/>
        <dbReference type="ChEBI" id="CHEBI:65315"/>
        <dbReference type="ChEBI" id="CHEBI:87170"/>
        <dbReference type="ChEBI" id="CHEBI:456215"/>
        <dbReference type="EC" id="2.8.1.13"/>
    </reaction>
</comment>
<dbReference type="GO" id="GO:0000049">
    <property type="term" value="F:tRNA binding"/>
    <property type="evidence" value="ECO:0007669"/>
    <property type="project" value="UniProtKB-KW"/>
</dbReference>
<dbReference type="EC" id="2.8.1.13" evidence="1"/>
<dbReference type="Gene3D" id="2.40.30.10">
    <property type="entry name" value="Translation factors"/>
    <property type="match status" value="1"/>
</dbReference>
<evidence type="ECO:0000259" key="11">
    <source>
        <dbReference type="Pfam" id="PF20259"/>
    </source>
</evidence>
<dbReference type="GO" id="GO:0103016">
    <property type="term" value="F:tRNA-uridine 2-sulfurtransferase activity"/>
    <property type="evidence" value="ECO:0007669"/>
    <property type="project" value="UniProtKB-EC"/>
</dbReference>
<dbReference type="NCBIfam" id="NF001138">
    <property type="entry name" value="PRK00143.1"/>
    <property type="match status" value="1"/>
</dbReference>
<evidence type="ECO:0000259" key="10">
    <source>
        <dbReference type="Pfam" id="PF20258"/>
    </source>
</evidence>
<gene>
    <name evidence="12" type="primary">mnmA</name>
    <name evidence="12" type="ORF">NCTC13100_01163</name>
</gene>